<accession>A0A4P8XSU4</accession>
<dbReference type="InterPro" id="IPR051532">
    <property type="entry name" value="Ester_Hydrolysis_Enzymes"/>
</dbReference>
<feature type="chain" id="PRO_5020926361" description="SGNH hydrolase-type esterase domain-containing protein" evidence="1">
    <location>
        <begin position="27"/>
        <end position="276"/>
    </location>
</feature>
<evidence type="ECO:0000259" key="2">
    <source>
        <dbReference type="Pfam" id="PF13472"/>
    </source>
</evidence>
<dbReference type="OrthoDB" id="1816033at2"/>
<organism evidence="3 4">
    <name type="scientific">Ruminococcus bovis</name>
    <dbReference type="NCBI Taxonomy" id="2564099"/>
    <lineage>
        <taxon>Bacteria</taxon>
        <taxon>Bacillati</taxon>
        <taxon>Bacillota</taxon>
        <taxon>Clostridia</taxon>
        <taxon>Eubacteriales</taxon>
        <taxon>Oscillospiraceae</taxon>
        <taxon>Ruminococcus</taxon>
    </lineage>
</organism>
<dbReference type="EMBL" id="CP039381">
    <property type="protein sequence ID" value="QCT06006.1"/>
    <property type="molecule type" value="Genomic_DNA"/>
</dbReference>
<dbReference type="PANTHER" id="PTHR30383">
    <property type="entry name" value="THIOESTERASE 1/PROTEASE 1/LYSOPHOSPHOLIPASE L1"/>
    <property type="match status" value="1"/>
</dbReference>
<dbReference type="GO" id="GO:0004622">
    <property type="term" value="F:phosphatidylcholine lysophospholipase activity"/>
    <property type="evidence" value="ECO:0007669"/>
    <property type="project" value="TreeGrafter"/>
</dbReference>
<feature type="domain" description="SGNH hydrolase-type esterase" evidence="2">
    <location>
        <begin position="35"/>
        <end position="240"/>
    </location>
</feature>
<sequence length="276" mass="31189">MCIVKKIICVFISALMVVTSTMTMFAETKKDYLAVIGDSIAYGLGIENKDDIYGNIVANERDYTLTNDAVNGYTTTDVLNLVEKNEKAKTHLKQAETIVISVGGNDFLQLRNNLDLSEILEVIEKGKDSKMIKNMLKTVKQNLRSIHENIRELNPKAKIVLQTVYNPFLGQSDKFTELLCQLVEMFREDYTQIYYDEAKTDSNMAIADVEETFRTYSNSTGNTSLVQNDYIHPSVKGHRIIADLVEEAMDDVHKASWSSVQKSANALVRLGCRMFE</sequence>
<dbReference type="Gene3D" id="3.40.50.1110">
    <property type="entry name" value="SGNH hydrolase"/>
    <property type="match status" value="1"/>
</dbReference>
<dbReference type="Pfam" id="PF13472">
    <property type="entry name" value="Lipase_GDSL_2"/>
    <property type="match status" value="1"/>
</dbReference>
<keyword evidence="1" id="KW-0732">Signal</keyword>
<gene>
    <name evidence="3" type="ORF">E5Z56_00880</name>
</gene>
<name>A0A4P8XSU4_9FIRM</name>
<dbReference type="SUPFAM" id="SSF52266">
    <property type="entry name" value="SGNH hydrolase"/>
    <property type="match status" value="1"/>
</dbReference>
<proteinExistence type="predicted"/>
<dbReference type="AlphaFoldDB" id="A0A4P8XSU4"/>
<dbReference type="PANTHER" id="PTHR30383:SF5">
    <property type="entry name" value="SGNH HYDROLASE-TYPE ESTERASE DOMAIN-CONTAINING PROTEIN"/>
    <property type="match status" value="1"/>
</dbReference>
<evidence type="ECO:0000313" key="4">
    <source>
        <dbReference type="Proteomes" id="UP000301475"/>
    </source>
</evidence>
<dbReference type="InterPro" id="IPR013830">
    <property type="entry name" value="SGNH_hydro"/>
</dbReference>
<feature type="signal peptide" evidence="1">
    <location>
        <begin position="1"/>
        <end position="26"/>
    </location>
</feature>
<dbReference type="Proteomes" id="UP000301475">
    <property type="component" value="Chromosome"/>
</dbReference>
<reference evidence="3 4" key="1">
    <citation type="submission" date="2019-04" db="EMBL/GenBank/DDBJ databases">
        <authorList>
            <person name="Embree M."/>
            <person name="Gaffney J.R."/>
        </authorList>
    </citation>
    <scope>NUCLEOTIDE SEQUENCE [LARGE SCALE GENOMIC DNA]</scope>
    <source>
        <strain evidence="3 4">JE7A12</strain>
    </source>
</reference>
<dbReference type="InterPro" id="IPR036514">
    <property type="entry name" value="SGNH_hydro_sf"/>
</dbReference>
<evidence type="ECO:0000313" key="3">
    <source>
        <dbReference type="EMBL" id="QCT06006.1"/>
    </source>
</evidence>
<keyword evidence="4" id="KW-1185">Reference proteome</keyword>
<dbReference type="KEGG" id="ruj:E5Z56_00880"/>
<protein>
    <recommendedName>
        <fullName evidence="2">SGNH hydrolase-type esterase domain-containing protein</fullName>
    </recommendedName>
</protein>
<evidence type="ECO:0000256" key="1">
    <source>
        <dbReference type="SAM" id="SignalP"/>
    </source>
</evidence>